<dbReference type="Proteomes" id="UP000317155">
    <property type="component" value="Unassembled WGS sequence"/>
</dbReference>
<protein>
    <recommendedName>
        <fullName evidence="3">TonB-dependent receptor</fullName>
    </recommendedName>
</protein>
<proteinExistence type="predicted"/>
<accession>A0A550JJ75</accession>
<comment type="caution">
    <text evidence="1">The sequence shown here is derived from an EMBL/GenBank/DDBJ whole genome shotgun (WGS) entry which is preliminary data.</text>
</comment>
<gene>
    <name evidence="1" type="ORF">FL622_04070</name>
</gene>
<evidence type="ECO:0000313" key="2">
    <source>
        <dbReference type="Proteomes" id="UP000317155"/>
    </source>
</evidence>
<dbReference type="EMBL" id="VJVV01000002">
    <property type="protein sequence ID" value="TRO83267.1"/>
    <property type="molecule type" value="Genomic_DNA"/>
</dbReference>
<evidence type="ECO:0008006" key="3">
    <source>
        <dbReference type="Google" id="ProtNLM"/>
    </source>
</evidence>
<name>A0A550JJ75_9BACT</name>
<keyword evidence="2" id="KW-1185">Reference proteome</keyword>
<sequence length="121" mass="13971">MNAGFTYNRAKSSWDWDFTERAQMFPENNLTTPLADTGIEAPGPYGSVNYDTWEMNNTVDEYSDLAYQQYQFTLGGTYEFTDAFYTSASATYDIFRSKEAYVYGDEDGKAYYAYLGFGYRF</sequence>
<evidence type="ECO:0000313" key="1">
    <source>
        <dbReference type="EMBL" id="TRO83267.1"/>
    </source>
</evidence>
<dbReference type="OrthoDB" id="5405809at2"/>
<reference evidence="1 2" key="1">
    <citation type="submission" date="2019-07" db="EMBL/GenBank/DDBJ databases">
        <title>Insights of Desulfuromonas acetexigens electromicrobiology.</title>
        <authorList>
            <person name="Katuri K."/>
            <person name="Sapireddy V."/>
            <person name="Shaw D.R."/>
            <person name="Saikaly P."/>
        </authorList>
    </citation>
    <scope>NUCLEOTIDE SEQUENCE [LARGE SCALE GENOMIC DNA]</scope>
    <source>
        <strain evidence="1 2">2873</strain>
    </source>
</reference>
<organism evidence="1 2">
    <name type="scientific">Trichloromonas acetexigens</name>
    <dbReference type="NCBI Taxonomy" id="38815"/>
    <lineage>
        <taxon>Bacteria</taxon>
        <taxon>Pseudomonadati</taxon>
        <taxon>Thermodesulfobacteriota</taxon>
        <taxon>Desulfuromonadia</taxon>
        <taxon>Desulfuromonadales</taxon>
        <taxon>Trichloromonadaceae</taxon>
        <taxon>Trichloromonas</taxon>
    </lineage>
</organism>
<dbReference type="AlphaFoldDB" id="A0A550JJ75"/>